<reference evidence="1" key="1">
    <citation type="journal article" date="2014" name="Front. Microbiol.">
        <title>High frequency of phylogenetically diverse reductive dehalogenase-homologous genes in deep subseafloor sedimentary metagenomes.</title>
        <authorList>
            <person name="Kawai M."/>
            <person name="Futagami T."/>
            <person name="Toyoda A."/>
            <person name="Takaki Y."/>
            <person name="Nishi S."/>
            <person name="Hori S."/>
            <person name="Arai W."/>
            <person name="Tsubouchi T."/>
            <person name="Morono Y."/>
            <person name="Uchiyama I."/>
            <person name="Ito T."/>
            <person name="Fujiyama A."/>
            <person name="Inagaki F."/>
            <person name="Takami H."/>
        </authorList>
    </citation>
    <scope>NUCLEOTIDE SEQUENCE</scope>
    <source>
        <strain evidence="1">Expedition CK06-06</strain>
    </source>
</reference>
<dbReference type="EMBL" id="BARW01021848">
    <property type="protein sequence ID" value="GAI92690.1"/>
    <property type="molecule type" value="Genomic_DNA"/>
</dbReference>
<protein>
    <submittedName>
        <fullName evidence="1">Uncharacterized protein</fullName>
    </submittedName>
</protein>
<accession>X1TYP5</accession>
<dbReference type="AlphaFoldDB" id="X1TYP5"/>
<proteinExistence type="predicted"/>
<organism evidence="1">
    <name type="scientific">marine sediment metagenome</name>
    <dbReference type="NCBI Taxonomy" id="412755"/>
    <lineage>
        <taxon>unclassified sequences</taxon>
        <taxon>metagenomes</taxon>
        <taxon>ecological metagenomes</taxon>
    </lineage>
</organism>
<comment type="caution">
    <text evidence="1">The sequence shown here is derived from an EMBL/GenBank/DDBJ whole genome shotgun (WGS) entry which is preliminary data.</text>
</comment>
<gene>
    <name evidence="1" type="ORF">S12H4_36621</name>
</gene>
<sequence>MRVSQDCLEKAYHIYEAHEYAHAASKEALSRDKKAAEMYLGLINQELYAVAGSLSPETKTELNRDLVEARKLIYQADKNAVFPLGRFLDKTKELMFEVAVACECRKGGQ</sequence>
<evidence type="ECO:0000313" key="1">
    <source>
        <dbReference type="EMBL" id="GAI92690.1"/>
    </source>
</evidence>
<name>X1TYP5_9ZZZZ</name>